<dbReference type="AlphaFoldDB" id="A0ABD5ZEU8"/>
<proteinExistence type="predicted"/>
<dbReference type="InterPro" id="IPR055998">
    <property type="entry name" value="DUF7576"/>
</dbReference>
<accession>A0ABD5ZEU8</accession>
<dbReference type="RefSeq" id="WP_390223082.1">
    <property type="nucleotide sequence ID" value="NZ_JBHTAA010000005.1"/>
</dbReference>
<evidence type="ECO:0000313" key="2">
    <source>
        <dbReference type="EMBL" id="MFC7203747.1"/>
    </source>
</evidence>
<protein>
    <recommendedName>
        <fullName evidence="4">Small CPxCG-related zinc finger protein</fullName>
    </recommendedName>
</protein>
<sequence length="63" mass="7156">MVDPTSDLEENIDPEDAPKCDVCGDPIVSSPTHRVVTWIDDEGSLQHRHFCDDDCRAAWDDER</sequence>
<dbReference type="EMBL" id="JBHTAA010000005">
    <property type="protein sequence ID" value="MFC7203747.1"/>
    <property type="molecule type" value="Genomic_DNA"/>
</dbReference>
<evidence type="ECO:0000256" key="1">
    <source>
        <dbReference type="SAM" id="MobiDB-lite"/>
    </source>
</evidence>
<organism evidence="2 3">
    <name type="scientific">Haloferax namakaokahaiae</name>
    <dbReference type="NCBI Taxonomy" id="1748331"/>
    <lineage>
        <taxon>Archaea</taxon>
        <taxon>Methanobacteriati</taxon>
        <taxon>Methanobacteriota</taxon>
        <taxon>Stenosarchaea group</taxon>
        <taxon>Halobacteria</taxon>
        <taxon>Halobacteriales</taxon>
        <taxon>Haloferacaceae</taxon>
        <taxon>Haloferax</taxon>
    </lineage>
</organism>
<feature type="compositionally biased region" description="Acidic residues" evidence="1">
    <location>
        <begin position="1"/>
        <end position="15"/>
    </location>
</feature>
<keyword evidence="3" id="KW-1185">Reference proteome</keyword>
<name>A0ABD5ZEU8_9EURY</name>
<evidence type="ECO:0000313" key="3">
    <source>
        <dbReference type="Proteomes" id="UP001596481"/>
    </source>
</evidence>
<dbReference type="Proteomes" id="UP001596481">
    <property type="component" value="Unassembled WGS sequence"/>
</dbReference>
<feature type="region of interest" description="Disordered" evidence="1">
    <location>
        <begin position="1"/>
        <end position="21"/>
    </location>
</feature>
<reference evidence="2 3" key="1">
    <citation type="journal article" date="2019" name="Int. J. Syst. Evol. Microbiol.">
        <title>The Global Catalogue of Microorganisms (GCM) 10K type strain sequencing project: providing services to taxonomists for standard genome sequencing and annotation.</title>
        <authorList>
            <consortium name="The Broad Institute Genomics Platform"/>
            <consortium name="The Broad Institute Genome Sequencing Center for Infectious Disease"/>
            <person name="Wu L."/>
            <person name="Ma J."/>
        </authorList>
    </citation>
    <scope>NUCLEOTIDE SEQUENCE [LARGE SCALE GENOMIC DNA]</scope>
    <source>
        <strain evidence="2 3">DSM 29988</strain>
    </source>
</reference>
<evidence type="ECO:0008006" key="4">
    <source>
        <dbReference type="Google" id="ProtNLM"/>
    </source>
</evidence>
<dbReference type="Pfam" id="PF24461">
    <property type="entry name" value="DUF7576"/>
    <property type="match status" value="1"/>
</dbReference>
<gene>
    <name evidence="2" type="ORF">ACFQJC_09485</name>
</gene>
<comment type="caution">
    <text evidence="2">The sequence shown here is derived from an EMBL/GenBank/DDBJ whole genome shotgun (WGS) entry which is preliminary data.</text>
</comment>